<dbReference type="InterPro" id="IPR003163">
    <property type="entry name" value="Tscrpt_reg_HTH_APSES-type"/>
</dbReference>
<feature type="region of interest" description="Disordered" evidence="1">
    <location>
        <begin position="673"/>
        <end position="736"/>
    </location>
</feature>
<feature type="compositionally biased region" description="Polar residues" evidence="1">
    <location>
        <begin position="388"/>
        <end position="397"/>
    </location>
</feature>
<dbReference type="GO" id="GO:0003677">
    <property type="term" value="F:DNA binding"/>
    <property type="evidence" value="ECO:0007669"/>
    <property type="project" value="InterPro"/>
</dbReference>
<feature type="compositionally biased region" description="Low complexity" evidence="1">
    <location>
        <begin position="509"/>
        <end position="531"/>
    </location>
</feature>
<feature type="compositionally biased region" description="Basic and acidic residues" evidence="1">
    <location>
        <begin position="968"/>
        <end position="979"/>
    </location>
</feature>
<feature type="region of interest" description="Disordered" evidence="1">
    <location>
        <begin position="877"/>
        <end position="915"/>
    </location>
</feature>
<feature type="domain" description="HTH APSES-type" evidence="2">
    <location>
        <begin position="558"/>
        <end position="669"/>
    </location>
</feature>
<dbReference type="STRING" id="78915.A0A4P9XH93"/>
<accession>A0A4P9XH93</accession>
<organism evidence="3 4">
    <name type="scientific">Thamnocephalis sphaerospora</name>
    <dbReference type="NCBI Taxonomy" id="78915"/>
    <lineage>
        <taxon>Eukaryota</taxon>
        <taxon>Fungi</taxon>
        <taxon>Fungi incertae sedis</taxon>
        <taxon>Zoopagomycota</taxon>
        <taxon>Zoopagomycotina</taxon>
        <taxon>Zoopagomycetes</taxon>
        <taxon>Zoopagales</taxon>
        <taxon>Sigmoideomycetaceae</taxon>
        <taxon>Thamnocephalis</taxon>
    </lineage>
</organism>
<feature type="region of interest" description="Disordered" evidence="1">
    <location>
        <begin position="473"/>
        <end position="536"/>
    </location>
</feature>
<gene>
    <name evidence="3" type="ORF">THASP1DRAFT_33154</name>
</gene>
<evidence type="ECO:0000313" key="4">
    <source>
        <dbReference type="Proteomes" id="UP000271241"/>
    </source>
</evidence>
<protein>
    <recommendedName>
        <fullName evidence="2">HTH APSES-type domain-containing protein</fullName>
    </recommendedName>
</protein>
<reference evidence="4" key="1">
    <citation type="journal article" date="2018" name="Nat. Microbiol.">
        <title>Leveraging single-cell genomics to expand the fungal tree of life.</title>
        <authorList>
            <person name="Ahrendt S.R."/>
            <person name="Quandt C.A."/>
            <person name="Ciobanu D."/>
            <person name="Clum A."/>
            <person name="Salamov A."/>
            <person name="Andreopoulos B."/>
            <person name="Cheng J.F."/>
            <person name="Woyke T."/>
            <person name="Pelin A."/>
            <person name="Henrissat B."/>
            <person name="Reynolds N.K."/>
            <person name="Benny G.L."/>
            <person name="Smith M.E."/>
            <person name="James T.Y."/>
            <person name="Grigoriev I.V."/>
        </authorList>
    </citation>
    <scope>NUCLEOTIDE SEQUENCE [LARGE SCALE GENOMIC DNA]</scope>
    <source>
        <strain evidence="4">RSA 1356</strain>
    </source>
</reference>
<feature type="region of interest" description="Disordered" evidence="1">
    <location>
        <begin position="434"/>
        <end position="458"/>
    </location>
</feature>
<dbReference type="Proteomes" id="UP000271241">
    <property type="component" value="Unassembled WGS sequence"/>
</dbReference>
<dbReference type="EMBL" id="KZ993312">
    <property type="protein sequence ID" value="RKP05022.1"/>
    <property type="molecule type" value="Genomic_DNA"/>
</dbReference>
<evidence type="ECO:0000259" key="2">
    <source>
        <dbReference type="PROSITE" id="PS51299"/>
    </source>
</evidence>
<name>A0A4P9XH93_9FUNG</name>
<keyword evidence="4" id="KW-1185">Reference proteome</keyword>
<feature type="region of interest" description="Disordered" evidence="1">
    <location>
        <begin position="319"/>
        <end position="339"/>
    </location>
</feature>
<dbReference type="Gene3D" id="3.10.260.10">
    <property type="entry name" value="Transcription regulator HTH, APSES-type DNA-binding domain"/>
    <property type="match status" value="1"/>
</dbReference>
<proteinExistence type="predicted"/>
<feature type="compositionally biased region" description="Low complexity" evidence="1">
    <location>
        <begin position="434"/>
        <end position="453"/>
    </location>
</feature>
<dbReference type="AlphaFoldDB" id="A0A4P9XH93"/>
<dbReference type="PROSITE" id="PS51299">
    <property type="entry name" value="HTH_APSES"/>
    <property type="match status" value="1"/>
</dbReference>
<feature type="compositionally biased region" description="Low complexity" evidence="1">
    <location>
        <begin position="901"/>
        <end position="915"/>
    </location>
</feature>
<feature type="compositionally biased region" description="Acidic residues" evidence="1">
    <location>
        <begin position="980"/>
        <end position="999"/>
    </location>
</feature>
<feature type="compositionally biased region" description="Low complexity" evidence="1">
    <location>
        <begin position="687"/>
        <end position="697"/>
    </location>
</feature>
<evidence type="ECO:0000256" key="1">
    <source>
        <dbReference type="SAM" id="MobiDB-lite"/>
    </source>
</evidence>
<feature type="region of interest" description="Disordered" evidence="1">
    <location>
        <begin position="365"/>
        <end position="400"/>
    </location>
</feature>
<sequence>MMNGILEIEDTRRDTADVHRTTVADKDRSVGGRAIIATSGAPLPCSPATDAIAVPNTFRGMKAINVPASPSDLAGYGALLQHRSRRRSSHSILGGQGSPSFSSLVDALSRASGEPRGSTAAALFGEELTLSRGLEAVVDVIVPPVVPPPPSPTSLDAALPLTDLRDPESMSATELDRLFGSSMLSTSWQEAKKTRLSSSPLISELAAKLSARVATEEQGMDVDEKAAVPVCPPGNACAGRGTGNASAEPKIAAAAPAETTVAKSRNGVRVDIKAPPATRIAVNGAGHATSLRGRSESVPSLETLQANAANMLNNMMASRTAAGSRRASSSAAHPPSGVSGSAIKSTLLGAMAAPSLRRPLIVPAPRRSTSAPAPAHEGVTPTGLRNAPSKTPTTTALNGPRILTTGMRLPAPLMRPRPNLSRDLMRNIPRAAAVSTGVSTTASPSTSATPPVTKDVPAPLAVRSNAASPKIAAARVASANTTHRESASGEQATAVASTKGGQGTTGNEASRSASLPVPSSSSSPSATESQSMTVTGLTSSSSSSLIMIPTMKSVSPAIFLTVLEATPVFTTILGPSQGFSRDFRMLRRVDTGYVNASALLEAGGIETEAERSVILSLEVSRVRVRQRDSELFGTWIPLSRARALAATCSLQNRLGPFLNDNLATYFPTSLLATPDATPKESPPTLPASPAAAGPSVPRQMTPDSDDAAKPGINANPDTAALPANGLTPSDDVTAAPAPEADVLPTMDESHVSNAAAVSIVAAAVAATSTHAATSLYAARAAARGPWIPMRSSSTDTPGWLPWARQSSQRHTFADATRPILKHHGKSPMLSGSDDVESVRNTFGGLSVALSGNGTATAAASTPGKLDTAASKPADLLRRASGLGPSPLSTSVSAQHVRRHANGAASAPVSPSGSDAAMELDALPMTAASKRSRVRRDELNALGATPAAPATAVASKRQPGAGRSLTAADHIRVTLDKSTEMEDEDEELDVGGEDEDDDLR</sequence>
<dbReference type="OrthoDB" id="5597783at2759"/>
<feature type="compositionally biased region" description="Low complexity" evidence="1">
    <location>
        <begin position="943"/>
        <end position="953"/>
    </location>
</feature>
<feature type="compositionally biased region" description="Low complexity" evidence="1">
    <location>
        <begin position="365"/>
        <end position="375"/>
    </location>
</feature>
<dbReference type="SUPFAM" id="SSF54616">
    <property type="entry name" value="DNA-binding domain of Mlu1-box binding protein MBP1"/>
    <property type="match status" value="1"/>
</dbReference>
<dbReference type="InterPro" id="IPR036887">
    <property type="entry name" value="HTH_APSES_sf"/>
</dbReference>
<feature type="region of interest" description="Disordered" evidence="1">
    <location>
        <begin position="940"/>
        <end position="999"/>
    </location>
</feature>
<evidence type="ECO:0000313" key="3">
    <source>
        <dbReference type="EMBL" id="RKP05022.1"/>
    </source>
</evidence>